<dbReference type="Proteomes" id="UP000185999">
    <property type="component" value="Unassembled WGS sequence"/>
</dbReference>
<dbReference type="OrthoDB" id="5622860at2"/>
<feature type="chain" id="PRO_5009943229" evidence="1">
    <location>
        <begin position="23"/>
        <end position="322"/>
    </location>
</feature>
<evidence type="ECO:0000313" key="2">
    <source>
        <dbReference type="EMBL" id="SIS67733.1"/>
    </source>
</evidence>
<gene>
    <name evidence="2" type="ORF">SAMN05421760_103152</name>
</gene>
<dbReference type="EMBL" id="FTOE01000003">
    <property type="protein sequence ID" value="SIS67733.1"/>
    <property type="molecule type" value="Genomic_DNA"/>
</dbReference>
<sequence>MKKSLLFTAIAFSILTTSAAHAELSFDANLELDTDALDSATTSTSYDQNGFVELNVYSKRQKGEYFVAAKGGIRLLTDGDKNVAVRDAYIQLGNDTWNAQIGRFEAINLFPLGKDTLIAHAGGGTEVSVYEANKVRGFAGDDGGQIALHFKASDNLKFEIDTIFGDDDTAGDNGTAISGIRPSVTLTTEAVTLTAGYESVSYDLTAGGDVSQSGFALTANFNVAAANINISAARMEDDNTDNKVTSYAANMTYGNFGAGVIASQEDNVNDVNPEVVTTYAAYTLPLFDIENATVTFAGSYSTADNVVDDEAIAARMRFNYTF</sequence>
<proteinExistence type="predicted"/>
<name>A0A1N7L1I9_9GAMM</name>
<dbReference type="SUPFAM" id="SSF56935">
    <property type="entry name" value="Porins"/>
    <property type="match status" value="1"/>
</dbReference>
<reference evidence="3" key="1">
    <citation type="submission" date="2017-01" db="EMBL/GenBank/DDBJ databases">
        <authorList>
            <person name="Varghese N."/>
            <person name="Submissions S."/>
        </authorList>
    </citation>
    <scope>NUCLEOTIDE SEQUENCE [LARGE SCALE GENOMIC DNA]</scope>
    <source>
        <strain evidence="3">DSM 22306</strain>
    </source>
</reference>
<dbReference type="AlphaFoldDB" id="A0A1N7L1I9"/>
<evidence type="ECO:0000256" key="1">
    <source>
        <dbReference type="SAM" id="SignalP"/>
    </source>
</evidence>
<organism evidence="2 3">
    <name type="scientific">Neptunomonas antarctica</name>
    <dbReference type="NCBI Taxonomy" id="619304"/>
    <lineage>
        <taxon>Bacteria</taxon>
        <taxon>Pseudomonadati</taxon>
        <taxon>Pseudomonadota</taxon>
        <taxon>Gammaproteobacteria</taxon>
        <taxon>Oceanospirillales</taxon>
        <taxon>Oceanospirillaceae</taxon>
        <taxon>Neptunomonas</taxon>
    </lineage>
</organism>
<accession>A0A1N7L1I9</accession>
<evidence type="ECO:0000313" key="3">
    <source>
        <dbReference type="Proteomes" id="UP000185999"/>
    </source>
</evidence>
<keyword evidence="1" id="KW-0732">Signal</keyword>
<protein>
    <submittedName>
        <fullName evidence="2">Raffinose porin</fullName>
    </submittedName>
</protein>
<feature type="signal peptide" evidence="1">
    <location>
        <begin position="1"/>
        <end position="22"/>
    </location>
</feature>
<dbReference type="InterPro" id="IPR016963">
    <property type="entry name" value="Glycoporin_RafY"/>
</dbReference>
<dbReference type="RefSeq" id="WP_054342048.1">
    <property type="nucleotide sequence ID" value="NZ_FTOE01000003.1"/>
</dbReference>
<dbReference type="Pfam" id="PF16966">
    <property type="entry name" value="Porin_8"/>
    <property type="match status" value="1"/>
</dbReference>
<keyword evidence="3" id="KW-1185">Reference proteome</keyword>